<dbReference type="Proteomes" id="UP001596455">
    <property type="component" value="Unassembled WGS sequence"/>
</dbReference>
<evidence type="ECO:0000259" key="2">
    <source>
        <dbReference type="Pfam" id="PF00561"/>
    </source>
</evidence>
<dbReference type="Gene3D" id="3.40.50.1820">
    <property type="entry name" value="alpha/beta hydrolase"/>
    <property type="match status" value="1"/>
</dbReference>
<dbReference type="EMBL" id="JBHTCQ010000001">
    <property type="protein sequence ID" value="MFC7404003.1"/>
    <property type="molecule type" value="Genomic_DNA"/>
</dbReference>
<evidence type="ECO:0000313" key="3">
    <source>
        <dbReference type="EMBL" id="MFC7404003.1"/>
    </source>
</evidence>
<dbReference type="RefSeq" id="WP_382390986.1">
    <property type="nucleotide sequence ID" value="NZ_JBHTCQ010000001.1"/>
</dbReference>
<dbReference type="PANTHER" id="PTHR43329">
    <property type="entry name" value="EPOXIDE HYDROLASE"/>
    <property type="match status" value="1"/>
</dbReference>
<evidence type="ECO:0000313" key="4">
    <source>
        <dbReference type="Proteomes" id="UP001596455"/>
    </source>
</evidence>
<keyword evidence="4" id="KW-1185">Reference proteome</keyword>
<proteinExistence type="predicted"/>
<keyword evidence="1 3" id="KW-0378">Hydrolase</keyword>
<evidence type="ECO:0000256" key="1">
    <source>
        <dbReference type="ARBA" id="ARBA00022801"/>
    </source>
</evidence>
<reference evidence="4" key="1">
    <citation type="journal article" date="2019" name="Int. J. Syst. Evol. Microbiol.">
        <title>The Global Catalogue of Microorganisms (GCM) 10K type strain sequencing project: providing services to taxonomists for standard genome sequencing and annotation.</title>
        <authorList>
            <consortium name="The Broad Institute Genomics Platform"/>
            <consortium name="The Broad Institute Genome Sequencing Center for Infectious Disease"/>
            <person name="Wu L."/>
            <person name="Ma J."/>
        </authorList>
    </citation>
    <scope>NUCLEOTIDE SEQUENCE [LARGE SCALE GENOMIC DNA]</scope>
    <source>
        <strain evidence="4">JCM 1490</strain>
    </source>
</reference>
<dbReference type="SUPFAM" id="SSF53474">
    <property type="entry name" value="alpha/beta-Hydrolases"/>
    <property type="match status" value="1"/>
</dbReference>
<name>A0ABW2Q9B8_9MICO</name>
<accession>A0ABW2Q9B8</accession>
<comment type="caution">
    <text evidence="3">The sequence shown here is derived from an EMBL/GenBank/DDBJ whole genome shotgun (WGS) entry which is preliminary data.</text>
</comment>
<protein>
    <submittedName>
        <fullName evidence="3">Alpha/beta fold hydrolase</fullName>
    </submittedName>
</protein>
<dbReference type="Pfam" id="PF00561">
    <property type="entry name" value="Abhydrolase_1"/>
    <property type="match status" value="1"/>
</dbReference>
<gene>
    <name evidence="3" type="ORF">ACFQQL_02695</name>
</gene>
<dbReference type="PRINTS" id="PR00412">
    <property type="entry name" value="EPOXHYDRLASE"/>
</dbReference>
<feature type="domain" description="AB hydrolase-1" evidence="2">
    <location>
        <begin position="41"/>
        <end position="266"/>
    </location>
</feature>
<dbReference type="InterPro" id="IPR000073">
    <property type="entry name" value="AB_hydrolase_1"/>
</dbReference>
<sequence>MVAVDGTGAASFPPIGGVTHRFVDAGGLRTHVAEAGPTGAPPVLLLHGFPQHWWVWRHVVTDLARDHHVVVPDLRGAGWTDAPDSAYDREELLGDLLALLDALHLTYVDVIAHDWSALVTFQLCLRHPGRVSHHMAIGVPHPYLRFDARLLAGMRHTWFQEVIITPVLGPRMLRGGHQRLARHLFTAFAADGHVWSAADLECYLRPLREPARAAAASRLYRMVLGEGLRILRGTYLDLRLSTPTVLLLGAEDPVVRADLLGGYDTHADDLVISTVTQAAHWVVDERPDAVVAHARALFGHP</sequence>
<dbReference type="InterPro" id="IPR000639">
    <property type="entry name" value="Epox_hydrolase-like"/>
</dbReference>
<organism evidence="3 4">
    <name type="scientific">Georgenia alba</name>
    <dbReference type="NCBI Taxonomy" id="2233858"/>
    <lineage>
        <taxon>Bacteria</taxon>
        <taxon>Bacillati</taxon>
        <taxon>Actinomycetota</taxon>
        <taxon>Actinomycetes</taxon>
        <taxon>Micrococcales</taxon>
        <taxon>Bogoriellaceae</taxon>
        <taxon>Georgenia</taxon>
    </lineage>
</organism>
<dbReference type="GO" id="GO:0016787">
    <property type="term" value="F:hydrolase activity"/>
    <property type="evidence" value="ECO:0007669"/>
    <property type="project" value="UniProtKB-KW"/>
</dbReference>
<dbReference type="InterPro" id="IPR029058">
    <property type="entry name" value="AB_hydrolase_fold"/>
</dbReference>